<dbReference type="PANTHER" id="PTHR45527:SF16">
    <property type="entry name" value="NONRIBOSOMAL PEPTIDE SYNTHASE ATNA-RELATED"/>
    <property type="match status" value="1"/>
</dbReference>
<keyword evidence="7" id="KW-1185">Reference proteome</keyword>
<dbReference type="GO" id="GO:0016874">
    <property type="term" value="F:ligase activity"/>
    <property type="evidence" value="ECO:0007669"/>
    <property type="project" value="UniProtKB-KW"/>
</dbReference>
<dbReference type="GO" id="GO:0005737">
    <property type="term" value="C:cytoplasm"/>
    <property type="evidence" value="ECO:0007669"/>
    <property type="project" value="TreeGrafter"/>
</dbReference>
<dbReference type="InterPro" id="IPR042099">
    <property type="entry name" value="ANL_N_sf"/>
</dbReference>
<reference evidence="7" key="1">
    <citation type="journal article" date="2012" name="BMC Genomics">
        <title>Genome sequence of the necrotrophic fungus Penicillium digitatum, the main postharvest pathogen of citrus.</title>
        <authorList>
            <person name="Marcet-Houben M."/>
            <person name="Ballester A.-R."/>
            <person name="de la Fuente B."/>
            <person name="Harries E."/>
            <person name="Marcos J.F."/>
            <person name="Gonzalez-Candelas L."/>
            <person name="Gabaldon T."/>
        </authorList>
    </citation>
    <scope>NUCLEOTIDE SEQUENCE [LARGE SCALE GENOMIC DNA]</scope>
    <source>
        <strain evidence="7">PHI26 / CECT 20796</strain>
    </source>
</reference>
<dbReference type="STRING" id="1170229.K9FML9"/>
<evidence type="ECO:0000256" key="4">
    <source>
        <dbReference type="ARBA" id="ARBA00029454"/>
    </source>
</evidence>
<dbReference type="PROSITE" id="PS50075">
    <property type="entry name" value="CARRIER"/>
    <property type="match status" value="1"/>
</dbReference>
<dbReference type="Gene3D" id="3.30.559.10">
    <property type="entry name" value="Chloramphenicol acetyltransferase-like domain"/>
    <property type="match status" value="1"/>
</dbReference>
<dbReference type="Pfam" id="PF00668">
    <property type="entry name" value="Condensation"/>
    <property type="match status" value="1"/>
</dbReference>
<dbReference type="Pfam" id="PF00550">
    <property type="entry name" value="PP-binding"/>
    <property type="match status" value="1"/>
</dbReference>
<evidence type="ECO:0000259" key="5">
    <source>
        <dbReference type="PROSITE" id="PS50075"/>
    </source>
</evidence>
<dbReference type="eggNOG" id="KOG1178">
    <property type="taxonomic scope" value="Eukaryota"/>
</dbReference>
<evidence type="ECO:0000313" key="6">
    <source>
        <dbReference type="EMBL" id="EKV10845.1"/>
    </source>
</evidence>
<name>K9FML9_PEND2</name>
<accession>K9FML9</accession>
<dbReference type="GO" id="GO:0031177">
    <property type="term" value="F:phosphopantetheine binding"/>
    <property type="evidence" value="ECO:0007669"/>
    <property type="project" value="TreeGrafter"/>
</dbReference>
<dbReference type="InParanoid" id="K9FML9"/>
<protein>
    <recommendedName>
        <fullName evidence="5">Carrier domain-containing protein</fullName>
    </recommendedName>
</protein>
<dbReference type="Gene3D" id="3.40.50.12780">
    <property type="entry name" value="N-terminal domain of ligase-like"/>
    <property type="match status" value="1"/>
</dbReference>
<dbReference type="EMBL" id="AKCT01000216">
    <property type="protein sequence ID" value="EKV10845.1"/>
    <property type="molecule type" value="Genomic_DNA"/>
</dbReference>
<dbReference type="InterPro" id="IPR036736">
    <property type="entry name" value="ACP-like_sf"/>
</dbReference>
<dbReference type="PANTHER" id="PTHR45527">
    <property type="entry name" value="NONRIBOSOMAL PEPTIDE SYNTHETASE"/>
    <property type="match status" value="1"/>
</dbReference>
<dbReference type="OrthoDB" id="416786at2759"/>
<dbReference type="InterPro" id="IPR023213">
    <property type="entry name" value="CAT-like_dom_sf"/>
</dbReference>
<comment type="caution">
    <text evidence="6">The sequence shown here is derived from an EMBL/GenBank/DDBJ whole genome shotgun (WGS) entry which is preliminary data.</text>
</comment>
<keyword evidence="2" id="KW-0597">Phosphoprotein</keyword>
<keyword evidence="3" id="KW-0436">Ligase</keyword>
<feature type="domain" description="Carrier" evidence="5">
    <location>
        <begin position="483"/>
        <end position="559"/>
    </location>
</feature>
<gene>
    <name evidence="6" type="ORF">PDIG_53330</name>
</gene>
<dbReference type="Gene3D" id="3.30.559.30">
    <property type="entry name" value="Nonribosomal peptide synthetase, condensation domain"/>
    <property type="match status" value="1"/>
</dbReference>
<proteinExistence type="inferred from homology"/>
<dbReference type="InterPro" id="IPR045851">
    <property type="entry name" value="AMP-bd_C_sf"/>
</dbReference>
<dbReference type="SUPFAM" id="SSF52777">
    <property type="entry name" value="CoA-dependent acyltransferases"/>
    <property type="match status" value="2"/>
</dbReference>
<dbReference type="SUPFAM" id="SSF47336">
    <property type="entry name" value="ACP-like"/>
    <property type="match status" value="1"/>
</dbReference>
<organism evidence="6 7">
    <name type="scientific">Penicillium digitatum (strain PHI26 / CECT 20796)</name>
    <name type="common">Green mold</name>
    <dbReference type="NCBI Taxonomy" id="1170229"/>
    <lineage>
        <taxon>Eukaryota</taxon>
        <taxon>Fungi</taxon>
        <taxon>Dikarya</taxon>
        <taxon>Ascomycota</taxon>
        <taxon>Pezizomycotina</taxon>
        <taxon>Eurotiomycetes</taxon>
        <taxon>Eurotiomycetidae</taxon>
        <taxon>Eurotiales</taxon>
        <taxon>Aspergillaceae</taxon>
        <taxon>Penicillium</taxon>
    </lineage>
</organism>
<comment type="similarity">
    <text evidence="4">Belongs to the NRP synthetase family.</text>
</comment>
<dbReference type="HOGENOM" id="CLU_467765_0_0_1"/>
<dbReference type="GO" id="GO:0043041">
    <property type="term" value="P:amino acid activation for nonribosomal peptide biosynthetic process"/>
    <property type="evidence" value="ECO:0007669"/>
    <property type="project" value="TreeGrafter"/>
</dbReference>
<dbReference type="InterPro" id="IPR001242">
    <property type="entry name" value="Condensation_dom"/>
</dbReference>
<dbReference type="Proteomes" id="UP000009882">
    <property type="component" value="Unassembled WGS sequence"/>
</dbReference>
<dbReference type="SUPFAM" id="SSF56801">
    <property type="entry name" value="Acetyl-CoA synthetase-like"/>
    <property type="match status" value="1"/>
</dbReference>
<evidence type="ECO:0000256" key="3">
    <source>
        <dbReference type="ARBA" id="ARBA00022598"/>
    </source>
</evidence>
<dbReference type="Gene3D" id="3.30.300.30">
    <property type="match status" value="1"/>
</dbReference>
<evidence type="ECO:0000313" key="7">
    <source>
        <dbReference type="Proteomes" id="UP000009882"/>
    </source>
</evidence>
<sequence length="583" mass="65166">MLQVVTKHNYSCKEISAMESGQSMNLGTPLARVKFHPGQTSSGLDSGISLMTIHHALFDGWSYLQLLEDLQQIYSGDRLPPRPAFNLVIDYISKLSIEEDRFFWSQEFINVQAKRFPVFPRRPLVEPNWQIRSQQVALAKSDMNWALANKIKLAWALVISSQTSSNDVIYGLTVSGRNVPVPEINRIAGPTFATFPFRTQLDDDISVEDMLIQVAWRGRLLNVAMLTPSVARTLSPVVVPCLQTLILGGEPPSVSDLAMWASRVQLHQSYGPAECAMYTTTTTPLTPNSDVSNAGSSPNASNWIVDPENHDELQLIGSTGDLAVLNAVGSLTLVGRKDTQVKLIGQRIELHEIEHCAERYQHDTAVIAELIKSAGIRRPRLFMFVHDPATVEMTAGINSACHGHRELFFSPHRPNQESLEGLKRHLNRQLPPYMIPSFFISLSRLPLSPSGKADRKALRQIASEMDRETLQIYLVNLMAEKREPTTEQERFVRANFATALSLDEEAIGTDDHFFALGGDSITAMRVLTLCRRRNLAISVQDFLSKNTLSLFCTHMMVVQGQTVDSKRQKLLSSQDPTRRGDHL</sequence>
<dbReference type="InterPro" id="IPR009081">
    <property type="entry name" value="PP-bd_ACP"/>
</dbReference>
<evidence type="ECO:0000256" key="1">
    <source>
        <dbReference type="ARBA" id="ARBA00022450"/>
    </source>
</evidence>
<dbReference type="Gene3D" id="1.10.1200.10">
    <property type="entry name" value="ACP-like"/>
    <property type="match status" value="1"/>
</dbReference>
<dbReference type="GO" id="GO:0044550">
    <property type="term" value="P:secondary metabolite biosynthetic process"/>
    <property type="evidence" value="ECO:0007669"/>
    <property type="project" value="TreeGrafter"/>
</dbReference>
<dbReference type="FunFam" id="3.30.300.30:FF:000015">
    <property type="entry name" value="Nonribosomal peptide synthase SidD"/>
    <property type="match status" value="1"/>
</dbReference>
<dbReference type="AlphaFoldDB" id="K9FML9"/>
<keyword evidence="1" id="KW-0596">Phosphopantetheine</keyword>
<evidence type="ECO:0000256" key="2">
    <source>
        <dbReference type="ARBA" id="ARBA00022553"/>
    </source>
</evidence>